<protein>
    <recommendedName>
        <fullName evidence="6">Glycosyltransferase</fullName>
    </recommendedName>
</protein>
<keyword evidence="2" id="KW-0808">Transferase</keyword>
<name>A0A6J4S8P9_9ACTN</name>
<evidence type="ECO:0000259" key="4">
    <source>
        <dbReference type="Pfam" id="PF13439"/>
    </source>
</evidence>
<dbReference type="Pfam" id="PF00534">
    <property type="entry name" value="Glycos_transf_1"/>
    <property type="match status" value="1"/>
</dbReference>
<dbReference type="EMBL" id="CADCVT010000138">
    <property type="protein sequence ID" value="CAA9491692.1"/>
    <property type="molecule type" value="Genomic_DNA"/>
</dbReference>
<reference evidence="5" key="1">
    <citation type="submission" date="2020-02" db="EMBL/GenBank/DDBJ databases">
        <authorList>
            <person name="Meier V. D."/>
        </authorList>
    </citation>
    <scope>NUCLEOTIDE SEQUENCE</scope>
    <source>
        <strain evidence="5">AVDCRST_MAG85</strain>
    </source>
</reference>
<dbReference type="AlphaFoldDB" id="A0A6J4S8P9"/>
<proteinExistence type="predicted"/>
<accession>A0A6J4S8P9</accession>
<sequence>MRILTVGNLYPPQHLGGYELMWQAAVAGLRDRGHDVQVLTTDTIFREAEETEPGVERSLRWYWRDHRFPRFTPITVRRIERHNRLRFIDAARDADLVSFWSMGGMSLSMLALTGVTPSIANVHDLWPLYGPKVDRSFDGMLRLPPTLFVSEWVKAKVGRPGQVIPSGYDTTVFRVARPRPEWEGKLLLPGRIDPRKGHRTALAAFAPEQLTVAGAGEDALTNELAAAGATMLGQLEPEDLAQQYAACDAVLFPVEWDEPWGLVPLEAMAVGRPVIATGKGGSAEYLRHEQNCLLVDAGSPEALAQAVGRLATDEPLRARLRTNGFETASQHTLEQFVQRTADAHEGAFARGECP</sequence>
<dbReference type="SUPFAM" id="SSF53756">
    <property type="entry name" value="UDP-Glycosyltransferase/glycogen phosphorylase"/>
    <property type="match status" value="1"/>
</dbReference>
<dbReference type="CDD" id="cd03801">
    <property type="entry name" value="GT4_PimA-like"/>
    <property type="match status" value="1"/>
</dbReference>
<dbReference type="GO" id="GO:1901137">
    <property type="term" value="P:carbohydrate derivative biosynthetic process"/>
    <property type="evidence" value="ECO:0007669"/>
    <property type="project" value="UniProtKB-ARBA"/>
</dbReference>
<dbReference type="InterPro" id="IPR001296">
    <property type="entry name" value="Glyco_trans_1"/>
</dbReference>
<organism evidence="5">
    <name type="scientific">uncultured Solirubrobacteraceae bacterium</name>
    <dbReference type="NCBI Taxonomy" id="1162706"/>
    <lineage>
        <taxon>Bacteria</taxon>
        <taxon>Bacillati</taxon>
        <taxon>Actinomycetota</taxon>
        <taxon>Thermoleophilia</taxon>
        <taxon>Solirubrobacterales</taxon>
        <taxon>Solirubrobacteraceae</taxon>
        <taxon>environmental samples</taxon>
    </lineage>
</organism>
<evidence type="ECO:0008006" key="6">
    <source>
        <dbReference type="Google" id="ProtNLM"/>
    </source>
</evidence>
<dbReference type="Gene3D" id="3.40.50.2000">
    <property type="entry name" value="Glycogen Phosphorylase B"/>
    <property type="match status" value="2"/>
</dbReference>
<gene>
    <name evidence="5" type="ORF">AVDCRST_MAG85-1263</name>
</gene>
<dbReference type="PANTHER" id="PTHR45947">
    <property type="entry name" value="SULFOQUINOVOSYL TRANSFERASE SQD2"/>
    <property type="match status" value="1"/>
</dbReference>
<evidence type="ECO:0000259" key="3">
    <source>
        <dbReference type="Pfam" id="PF00534"/>
    </source>
</evidence>
<evidence type="ECO:0000256" key="2">
    <source>
        <dbReference type="ARBA" id="ARBA00022679"/>
    </source>
</evidence>
<dbReference type="InterPro" id="IPR050194">
    <property type="entry name" value="Glycosyltransferase_grp1"/>
</dbReference>
<evidence type="ECO:0000256" key="1">
    <source>
        <dbReference type="ARBA" id="ARBA00022676"/>
    </source>
</evidence>
<dbReference type="GO" id="GO:0016757">
    <property type="term" value="F:glycosyltransferase activity"/>
    <property type="evidence" value="ECO:0007669"/>
    <property type="project" value="UniProtKB-KW"/>
</dbReference>
<dbReference type="Pfam" id="PF13439">
    <property type="entry name" value="Glyco_transf_4"/>
    <property type="match status" value="1"/>
</dbReference>
<feature type="domain" description="Glycosyltransferase subfamily 4-like N-terminal" evidence="4">
    <location>
        <begin position="16"/>
        <end position="170"/>
    </location>
</feature>
<dbReference type="PANTHER" id="PTHR45947:SF3">
    <property type="entry name" value="SULFOQUINOVOSYL TRANSFERASE SQD2"/>
    <property type="match status" value="1"/>
</dbReference>
<dbReference type="InterPro" id="IPR028098">
    <property type="entry name" value="Glyco_trans_4-like_N"/>
</dbReference>
<keyword evidence="1" id="KW-0328">Glycosyltransferase</keyword>
<feature type="domain" description="Glycosyl transferase family 1" evidence="3">
    <location>
        <begin position="177"/>
        <end position="325"/>
    </location>
</feature>
<evidence type="ECO:0000313" key="5">
    <source>
        <dbReference type="EMBL" id="CAA9491692.1"/>
    </source>
</evidence>